<dbReference type="GO" id="GO:0042393">
    <property type="term" value="F:histone binding"/>
    <property type="evidence" value="ECO:0007669"/>
    <property type="project" value="UniProtKB-ARBA"/>
</dbReference>
<dbReference type="SUPFAM" id="SSF143113">
    <property type="entry name" value="NAP-like"/>
    <property type="match status" value="1"/>
</dbReference>
<evidence type="ECO:0000313" key="8">
    <source>
        <dbReference type="Proteomes" id="UP001064489"/>
    </source>
</evidence>
<organism evidence="7 8">
    <name type="scientific">Acer negundo</name>
    <name type="common">Box elder</name>
    <dbReference type="NCBI Taxonomy" id="4023"/>
    <lineage>
        <taxon>Eukaryota</taxon>
        <taxon>Viridiplantae</taxon>
        <taxon>Streptophyta</taxon>
        <taxon>Embryophyta</taxon>
        <taxon>Tracheophyta</taxon>
        <taxon>Spermatophyta</taxon>
        <taxon>Magnoliopsida</taxon>
        <taxon>eudicotyledons</taxon>
        <taxon>Gunneridae</taxon>
        <taxon>Pentapetalae</taxon>
        <taxon>rosids</taxon>
        <taxon>malvids</taxon>
        <taxon>Sapindales</taxon>
        <taxon>Sapindaceae</taxon>
        <taxon>Hippocastanoideae</taxon>
        <taxon>Acereae</taxon>
        <taxon>Acer</taxon>
    </lineage>
</organism>
<evidence type="ECO:0000256" key="5">
    <source>
        <dbReference type="RuleBase" id="RU003876"/>
    </source>
</evidence>
<dbReference type="Gene3D" id="3.30.1120.90">
    <property type="entry name" value="Nucleosome assembly protein"/>
    <property type="match status" value="1"/>
</dbReference>
<comment type="subcellular location">
    <subcellularLocation>
        <location evidence="1">Nucleus</location>
    </subcellularLocation>
</comment>
<dbReference type="AlphaFoldDB" id="A0AAD5ID20"/>
<evidence type="ECO:0000256" key="1">
    <source>
        <dbReference type="ARBA" id="ARBA00004123"/>
    </source>
</evidence>
<reference evidence="7" key="2">
    <citation type="submission" date="2023-02" db="EMBL/GenBank/DDBJ databases">
        <authorList>
            <person name="Swenson N.G."/>
            <person name="Wegrzyn J.L."/>
            <person name="Mcevoy S.L."/>
        </authorList>
    </citation>
    <scope>NUCLEOTIDE SEQUENCE</scope>
    <source>
        <strain evidence="7">91603</strain>
        <tissue evidence="7">Leaf</tissue>
    </source>
</reference>
<sequence>MTSTFPSPLPPPAHKLQIFADQHSYFMETLSSNVRMRVEVLKEIQIVERDEEALKYLNDIKWCRIDVPKGFKLEFFFDPNPYFKNSALTKTYHIIDDDELVMEEANGMEVEWYPGKCLTLKLLKKKPRKGSKNAKPVIKTEKCASFFNFFKPPAAELEDQMDQDYTVGTTIRNKIIPHAVSWFTGEAEGDDCDEIDSEDYDEEEEEEDEEDEDEDDDSEVKDRKKVRTFIVKTSSIIHWCSDTNNARIISVNGRGVGSSISNKAGGDWEALTRLALEVGYAAKAESAAAAAGAEEEASSAF</sequence>
<comment type="caution">
    <text evidence="7">The sequence shown here is derived from an EMBL/GenBank/DDBJ whole genome shotgun (WGS) entry which is preliminary data.</text>
</comment>
<keyword evidence="8" id="KW-1185">Reference proteome</keyword>
<dbReference type="EMBL" id="JAJSOW010000106">
    <property type="protein sequence ID" value="KAI9160083.1"/>
    <property type="molecule type" value="Genomic_DNA"/>
</dbReference>
<dbReference type="FunFam" id="3.30.1120.90:FF:000005">
    <property type="entry name" value="Nucleosome assembly protein11"/>
    <property type="match status" value="1"/>
</dbReference>
<comment type="similarity">
    <text evidence="2 5">Belongs to the nucleosome assembly protein (NAP) family.</text>
</comment>
<keyword evidence="3" id="KW-0143">Chaperone</keyword>
<evidence type="ECO:0000256" key="2">
    <source>
        <dbReference type="ARBA" id="ARBA00009947"/>
    </source>
</evidence>
<dbReference type="Pfam" id="PF00956">
    <property type="entry name" value="NAP"/>
    <property type="match status" value="1"/>
</dbReference>
<accession>A0AAD5ID20</accession>
<proteinExistence type="inferred from homology"/>
<dbReference type="InterPro" id="IPR002164">
    <property type="entry name" value="NAP_family"/>
</dbReference>
<name>A0AAD5ID20_ACENE</name>
<feature type="region of interest" description="Disordered" evidence="6">
    <location>
        <begin position="187"/>
        <end position="222"/>
    </location>
</feature>
<gene>
    <name evidence="7" type="ORF">LWI28_004935</name>
</gene>
<protein>
    <recommendedName>
        <fullName evidence="9">Nucleosome assembly protein</fullName>
    </recommendedName>
</protein>
<dbReference type="GO" id="GO:0000724">
    <property type="term" value="P:double-strand break repair via homologous recombination"/>
    <property type="evidence" value="ECO:0007669"/>
    <property type="project" value="UniProtKB-ARBA"/>
</dbReference>
<keyword evidence="4" id="KW-0539">Nucleus</keyword>
<dbReference type="GO" id="GO:0006334">
    <property type="term" value="P:nucleosome assembly"/>
    <property type="evidence" value="ECO:0007669"/>
    <property type="project" value="InterPro"/>
</dbReference>
<dbReference type="PANTHER" id="PTHR11875">
    <property type="entry name" value="TESTIS-SPECIFIC Y-ENCODED PROTEIN"/>
    <property type="match status" value="1"/>
</dbReference>
<evidence type="ECO:0000256" key="4">
    <source>
        <dbReference type="ARBA" id="ARBA00023242"/>
    </source>
</evidence>
<evidence type="ECO:0000256" key="6">
    <source>
        <dbReference type="SAM" id="MobiDB-lite"/>
    </source>
</evidence>
<feature type="compositionally biased region" description="Acidic residues" evidence="6">
    <location>
        <begin position="187"/>
        <end position="219"/>
    </location>
</feature>
<dbReference type="GO" id="GO:0005634">
    <property type="term" value="C:nucleus"/>
    <property type="evidence" value="ECO:0007669"/>
    <property type="project" value="UniProtKB-SubCell"/>
</dbReference>
<evidence type="ECO:0000313" key="7">
    <source>
        <dbReference type="EMBL" id="KAI9160083.1"/>
    </source>
</evidence>
<evidence type="ECO:0000256" key="3">
    <source>
        <dbReference type="ARBA" id="ARBA00023186"/>
    </source>
</evidence>
<evidence type="ECO:0008006" key="9">
    <source>
        <dbReference type="Google" id="ProtNLM"/>
    </source>
</evidence>
<dbReference type="InterPro" id="IPR037231">
    <property type="entry name" value="NAP-like_sf"/>
</dbReference>
<dbReference type="Proteomes" id="UP001064489">
    <property type="component" value="Chromosome 2"/>
</dbReference>
<reference evidence="7" key="1">
    <citation type="journal article" date="2022" name="Plant J.">
        <title>Strategies of tolerance reflected in two North American maple genomes.</title>
        <authorList>
            <person name="McEvoy S.L."/>
            <person name="Sezen U.U."/>
            <person name="Trouern-Trend A."/>
            <person name="McMahon S.M."/>
            <person name="Schaberg P.G."/>
            <person name="Yang J."/>
            <person name="Wegrzyn J.L."/>
            <person name="Swenson N.G."/>
        </authorList>
    </citation>
    <scope>NUCLEOTIDE SEQUENCE</scope>
    <source>
        <tissue evidence="7">Leaf</tissue>
    </source>
</reference>